<comment type="caution">
    <text evidence="2">The sequence shown here is derived from an EMBL/GenBank/DDBJ whole genome shotgun (WGS) entry which is preliminary data.</text>
</comment>
<gene>
    <name evidence="2" type="ORF">DES47_103667</name>
</gene>
<organism evidence="2 3">
    <name type="scientific">Roseateles toxinivorans</name>
    <dbReference type="NCBI Taxonomy" id="270368"/>
    <lineage>
        <taxon>Bacteria</taxon>
        <taxon>Pseudomonadati</taxon>
        <taxon>Pseudomonadota</taxon>
        <taxon>Betaproteobacteria</taxon>
        <taxon>Burkholderiales</taxon>
        <taxon>Sphaerotilaceae</taxon>
        <taxon>Roseateles</taxon>
    </lineage>
</organism>
<evidence type="ECO:0000313" key="3">
    <source>
        <dbReference type="Proteomes" id="UP000295361"/>
    </source>
</evidence>
<evidence type="ECO:0008006" key="4">
    <source>
        <dbReference type="Google" id="ProtNLM"/>
    </source>
</evidence>
<proteinExistence type="predicted"/>
<keyword evidence="3" id="KW-1185">Reference proteome</keyword>
<dbReference type="Proteomes" id="UP000295361">
    <property type="component" value="Unassembled WGS sequence"/>
</dbReference>
<feature type="signal peptide" evidence="1">
    <location>
        <begin position="1"/>
        <end position="17"/>
    </location>
</feature>
<dbReference type="InParanoid" id="A0A4R6QNU8"/>
<feature type="chain" id="PRO_5020418218" description="Lipoprotein" evidence="1">
    <location>
        <begin position="18"/>
        <end position="73"/>
    </location>
</feature>
<evidence type="ECO:0000313" key="2">
    <source>
        <dbReference type="EMBL" id="TDP71685.1"/>
    </source>
</evidence>
<evidence type="ECO:0000256" key="1">
    <source>
        <dbReference type="SAM" id="SignalP"/>
    </source>
</evidence>
<reference evidence="2 3" key="1">
    <citation type="submission" date="2019-03" db="EMBL/GenBank/DDBJ databases">
        <title>Genomic Encyclopedia of Type Strains, Phase IV (KMG-IV): sequencing the most valuable type-strain genomes for metagenomic binning, comparative biology and taxonomic classification.</title>
        <authorList>
            <person name="Goeker M."/>
        </authorList>
    </citation>
    <scope>NUCLEOTIDE SEQUENCE [LARGE SCALE GENOMIC DNA]</scope>
    <source>
        <strain evidence="2 3">DSM 16998</strain>
    </source>
</reference>
<dbReference type="PROSITE" id="PS51257">
    <property type="entry name" value="PROKAR_LIPOPROTEIN"/>
    <property type="match status" value="1"/>
</dbReference>
<keyword evidence="1" id="KW-0732">Signal</keyword>
<dbReference type="OrthoDB" id="8662382at2"/>
<name>A0A4R6QNU8_9BURK</name>
<accession>A0A4R6QNU8</accession>
<sequence length="73" mass="7947">MMRSAAFVMLSLTGLLAACGESPQNLTQSKKPDATAYSGAAKVYMVSGWTAGDKTSWEQQLRARGQKQNDYSR</sequence>
<dbReference type="AlphaFoldDB" id="A0A4R6QNU8"/>
<protein>
    <recommendedName>
        <fullName evidence="4">Lipoprotein</fullName>
    </recommendedName>
</protein>
<dbReference type="EMBL" id="SNXS01000003">
    <property type="protein sequence ID" value="TDP71685.1"/>
    <property type="molecule type" value="Genomic_DNA"/>
</dbReference>
<dbReference type="RefSeq" id="WP_133701442.1">
    <property type="nucleotide sequence ID" value="NZ_SNXS01000003.1"/>
</dbReference>